<keyword evidence="3 6" id="KW-0378">Hydrolase</keyword>
<evidence type="ECO:0000256" key="3">
    <source>
        <dbReference type="RuleBase" id="RU362042"/>
    </source>
</evidence>
<protein>
    <recommendedName>
        <fullName evidence="3">Signal peptidase I</fullName>
        <ecNumber evidence="3">3.4.21.89</ecNumber>
    </recommendedName>
</protein>
<dbReference type="InterPro" id="IPR000223">
    <property type="entry name" value="Pept_S26A_signal_pept_1"/>
</dbReference>
<evidence type="ECO:0000313" key="6">
    <source>
        <dbReference type="EMBL" id="WUO46313.1"/>
    </source>
</evidence>
<keyword evidence="3" id="KW-0645">Protease</keyword>
<keyword evidence="7" id="KW-1185">Reference proteome</keyword>
<comment type="subcellular location">
    <subcellularLocation>
        <location evidence="1">Cell membrane</location>
        <topology evidence="1">Single-pass type II membrane protein</topology>
    </subcellularLocation>
    <subcellularLocation>
        <location evidence="3">Membrane</location>
        <topology evidence="3">Single-pass type II membrane protein</topology>
    </subcellularLocation>
</comment>
<reference evidence="6" key="1">
    <citation type="submission" date="2022-10" db="EMBL/GenBank/DDBJ databases">
        <title>The complete genomes of actinobacterial strains from the NBC collection.</title>
        <authorList>
            <person name="Joergensen T.S."/>
            <person name="Alvarez Arevalo M."/>
            <person name="Sterndorff E.B."/>
            <person name="Faurdal D."/>
            <person name="Vuksanovic O."/>
            <person name="Mourched A.-S."/>
            <person name="Charusanti P."/>
            <person name="Shaw S."/>
            <person name="Blin K."/>
            <person name="Weber T."/>
        </authorList>
    </citation>
    <scope>NUCLEOTIDE SEQUENCE</scope>
    <source>
        <strain evidence="6">NBC_00283</strain>
    </source>
</reference>
<dbReference type="InterPro" id="IPR019533">
    <property type="entry name" value="Peptidase_S26"/>
</dbReference>
<sequence length="287" mass="29457">MGGTQVIRGQKDGRGGLGNVLSGIAVAIGFVLFLGGFIWGAVVYQPYTVPTDSMMPTVNPGDRVLAQRIDGAEVRRGDVVIFNDSVWSDSPMLKRVVGIGGDTVKCCGQGGRLTVNGKELDEPYIDQPKPEGVGGFGESGTPSTGGASGGAGASSAPGAPDTAGALPVVASNTPFEVTVPEGKLFLLGDRRSVSIDSRAHLQEAGQGTVPRSEVSARVDALAWPTLRMVERPKTYEPLPGGTSKAGPLRFQAAAVLGGALLVVIGAAYGPLVRVLGRGRRREPVGVG</sequence>
<evidence type="ECO:0000313" key="7">
    <source>
        <dbReference type="Proteomes" id="UP001432075"/>
    </source>
</evidence>
<dbReference type="GO" id="GO:0009003">
    <property type="term" value="F:signal peptidase activity"/>
    <property type="evidence" value="ECO:0007669"/>
    <property type="project" value="UniProtKB-EC"/>
</dbReference>
<feature type="domain" description="Peptidase S26" evidence="5">
    <location>
        <begin position="26"/>
        <end position="223"/>
    </location>
</feature>
<dbReference type="EC" id="3.4.21.89" evidence="3"/>
<accession>A0ABZ1RII8</accession>
<keyword evidence="3" id="KW-1133">Transmembrane helix</keyword>
<name>A0ABZ1RII8_9ACTN</name>
<gene>
    <name evidence="6" type="primary">lepB</name>
    <name evidence="6" type="ORF">OHU17_10920</name>
</gene>
<dbReference type="Proteomes" id="UP001432075">
    <property type="component" value="Chromosome"/>
</dbReference>
<dbReference type="Pfam" id="PF10502">
    <property type="entry name" value="Peptidase_S26"/>
    <property type="match status" value="1"/>
</dbReference>
<dbReference type="NCBIfam" id="TIGR02227">
    <property type="entry name" value="sigpep_I_bact"/>
    <property type="match status" value="1"/>
</dbReference>
<keyword evidence="3" id="KW-0472">Membrane</keyword>
<evidence type="ECO:0000259" key="5">
    <source>
        <dbReference type="Pfam" id="PF10502"/>
    </source>
</evidence>
<feature type="region of interest" description="Disordered" evidence="4">
    <location>
        <begin position="121"/>
        <end position="160"/>
    </location>
</feature>
<comment type="caution">
    <text evidence="3">Lacks conserved residue(s) required for the propagation of feature annotation.</text>
</comment>
<dbReference type="InterPro" id="IPR036286">
    <property type="entry name" value="LexA/Signal_pep-like_sf"/>
</dbReference>
<feature type="transmembrane region" description="Helical" evidence="3">
    <location>
        <begin position="252"/>
        <end position="271"/>
    </location>
</feature>
<dbReference type="EMBL" id="CP108057">
    <property type="protein sequence ID" value="WUO46313.1"/>
    <property type="molecule type" value="Genomic_DNA"/>
</dbReference>
<organism evidence="6 7">
    <name type="scientific">Streptomyces goshikiensis</name>
    <dbReference type="NCBI Taxonomy" id="1942"/>
    <lineage>
        <taxon>Bacteria</taxon>
        <taxon>Bacillati</taxon>
        <taxon>Actinomycetota</taxon>
        <taxon>Actinomycetes</taxon>
        <taxon>Kitasatosporales</taxon>
        <taxon>Streptomycetaceae</taxon>
        <taxon>Streptomyces</taxon>
    </lineage>
</organism>
<evidence type="ECO:0000256" key="2">
    <source>
        <dbReference type="ARBA" id="ARBA00009370"/>
    </source>
</evidence>
<comment type="catalytic activity">
    <reaction evidence="3">
        <text>Cleavage of hydrophobic, N-terminal signal or leader sequences from secreted and periplasmic proteins.</text>
        <dbReference type="EC" id="3.4.21.89"/>
    </reaction>
</comment>
<proteinExistence type="inferred from homology"/>
<dbReference type="PANTHER" id="PTHR43390">
    <property type="entry name" value="SIGNAL PEPTIDASE I"/>
    <property type="match status" value="1"/>
</dbReference>
<keyword evidence="3" id="KW-0812">Transmembrane</keyword>
<dbReference type="PRINTS" id="PR00727">
    <property type="entry name" value="LEADERPTASE"/>
</dbReference>
<evidence type="ECO:0000256" key="1">
    <source>
        <dbReference type="ARBA" id="ARBA00004401"/>
    </source>
</evidence>
<feature type="transmembrane region" description="Helical" evidence="3">
    <location>
        <begin position="20"/>
        <end position="44"/>
    </location>
</feature>
<dbReference type="CDD" id="cd06530">
    <property type="entry name" value="S26_SPase_I"/>
    <property type="match status" value="1"/>
</dbReference>
<dbReference type="SUPFAM" id="SSF51306">
    <property type="entry name" value="LexA/Signal peptidase"/>
    <property type="match status" value="1"/>
</dbReference>
<comment type="similarity">
    <text evidence="2 3">Belongs to the peptidase S26 family.</text>
</comment>
<evidence type="ECO:0000256" key="4">
    <source>
        <dbReference type="SAM" id="MobiDB-lite"/>
    </source>
</evidence>
<dbReference type="RefSeq" id="WP_100582776.1">
    <property type="nucleotide sequence ID" value="NZ_CP108057.1"/>
</dbReference>
<dbReference type="Gene3D" id="2.10.109.10">
    <property type="entry name" value="Umud Fragment, subunit A"/>
    <property type="match status" value="1"/>
</dbReference>
<dbReference type="PANTHER" id="PTHR43390:SF1">
    <property type="entry name" value="CHLOROPLAST PROCESSING PEPTIDASE"/>
    <property type="match status" value="1"/>
</dbReference>